<accession>A0A5J4WNW4</accession>
<reference evidence="1 2" key="1">
    <citation type="submission" date="2019-03" db="EMBL/GenBank/DDBJ databases">
        <title>Single cell metagenomics reveals metabolic interactions within the superorganism composed of flagellate Streblomastix strix and complex community of Bacteroidetes bacteria on its surface.</title>
        <authorList>
            <person name="Treitli S.C."/>
            <person name="Kolisko M."/>
            <person name="Husnik F."/>
            <person name="Keeling P."/>
            <person name="Hampl V."/>
        </authorList>
    </citation>
    <scope>NUCLEOTIDE SEQUENCE [LARGE SCALE GENOMIC DNA]</scope>
    <source>
        <strain evidence="1">ST1C</strain>
    </source>
</reference>
<sequence length="1534" mass="170216">MYTPISKGVFHVKDPCTPFAFGCGDDNVGCGHNQWPCKYIEYALDQYIYRHPIPEDQTRKVGIMSNYTMSRDYTLRTVNDERIEIQNELCYNYTPSAKPYTNDSTVILSNIVFTSANHQFITQRGQIAFKLIHFMIESGSSNAYYLIKGTTVVSFIEISECQMSMAGSTTSISRGLVESYHGFIWVDKLIAKDITIAGGPIFKSNSTSGWISISNSSFENIERTDSGGSVIQRVIQGSQDGVNIRTSTFTNCTTSSGYGGAIFIQIASGTQSKFEIISESNITTNFSKCSAQEKGGAIYLDLAIGKEQNFDLRGTSFADDNNATHGKSLFINAQGDLRIAVPENQGYKIAAWNDTYEEANLDNLMGYDNSTKVKSVEIPLYYMYTPVAQQVFHVDINTATISGNNNVGCGHVKWPCETIDYALAQCAFRHPIISGNVRKIGIISGYIVNQTYTFTTINEDRIEIQNSLDQSNQTTNTISNMIITNSGKFIINKGTVLFKLIKFQIQSGSSTEYVIKGDIQTPGSNSIVLNEIQIHMETSATSISRGFVQIDSGNLTLDKITVENITSPFSFIKLSSTAKQVNITNSSFTDITRQGNGNGNLIDAQVKGNSLGLRITDCNITKLSNVDGNGGALYLDIGDKKLVQIQNTIFTECKAKYGGSIYTIITGAGNLTINQTSSFNKCESQQGDGGAIYALINESSNLTIKGDKILGTQCIFTECKSNGKNGGGIYAEVGDNSVFNLNETLITLCEAIKSNSLIQSGFGGAIFLTIKDDYNVSNLGVNLKEAKFNDNKAENGGLNLFIVTTKLNQLCLLQFNLNKGEYLKGNYTDINTNENELEGVNLTLSVFDTQSSIDSIQFHQQYLRRYWTPPIPPSIPDPVIEPGNKLWYVLYIHNGSYKNKQGRDIYGCGWVDDPCRSIEFCLQEVTWRIGGNGTAFIENKTIMITGDGYDLIDTIKLNETERRCKNLRIMKVLYGDELHAMTGQAEIMIKKDNNASKETNQQGWMYIFKGMNVSIQGINITADSSIFIPAIFISDQNTTVKLEEVIVHDITFQPQIPQSKGPRGIIQIDLNVKDVYIFNCSFNDIMIEGQGGSALRIQNFTDAPPIIPPLILPLPHPNPDTSINITINETSFSNIQSTGDISNRGGAAIYAEIGDNGSLIIEKSNFTSCIYNENDGGGIYVILNKTALFETRGEVLIEKCETIEDSNETQGGRGGGIYIYTTEESTFNFTIGEKTIFIDNKASICGRDIFVYCRNINILNISERLLFDIYSQYDQNNAVYGTEYKDIDELYHIPLIDYDLLLRFIDYSNDTMYISSRKWGGMDSISNGGINATCNSFEYAVLKQTTPDRTPTNLQSGSQIVYTYISVGEMHVNQPYKTEADIFILRGATTDEISVATERGSVYFDENGEMEFSDQAYWQTKKDQIIDQSDIKGVNQSIILLNINIVLPTTKQARYVLKLVGTKDYVDKGRNIELLIENCTFTQNNTLDKATNFSLLRTEPFLSLRMNISIFNFIGYNASIEGTGLIEINYEPDV</sequence>
<evidence type="ECO:0000313" key="2">
    <source>
        <dbReference type="Proteomes" id="UP000324800"/>
    </source>
</evidence>
<feature type="non-terminal residue" evidence="1">
    <location>
        <position position="1534"/>
    </location>
</feature>
<proteinExistence type="predicted"/>
<dbReference type="EMBL" id="SNRW01001383">
    <property type="protein sequence ID" value="KAA6396621.1"/>
    <property type="molecule type" value="Genomic_DNA"/>
</dbReference>
<gene>
    <name evidence="1" type="ORF">EZS28_007857</name>
</gene>
<dbReference type="OrthoDB" id="10691646at2759"/>
<organism evidence="1 2">
    <name type="scientific">Streblomastix strix</name>
    <dbReference type="NCBI Taxonomy" id="222440"/>
    <lineage>
        <taxon>Eukaryota</taxon>
        <taxon>Metamonada</taxon>
        <taxon>Preaxostyla</taxon>
        <taxon>Oxymonadida</taxon>
        <taxon>Streblomastigidae</taxon>
        <taxon>Streblomastix</taxon>
    </lineage>
</organism>
<comment type="caution">
    <text evidence="1">The sequence shown here is derived from an EMBL/GenBank/DDBJ whole genome shotgun (WGS) entry which is preliminary data.</text>
</comment>
<protein>
    <submittedName>
        <fullName evidence="1">Uncharacterized protein</fullName>
    </submittedName>
</protein>
<evidence type="ECO:0000313" key="1">
    <source>
        <dbReference type="EMBL" id="KAA6396621.1"/>
    </source>
</evidence>
<dbReference type="Proteomes" id="UP000324800">
    <property type="component" value="Unassembled WGS sequence"/>
</dbReference>
<name>A0A5J4WNW4_9EUKA</name>